<feature type="compositionally biased region" description="Low complexity" evidence="1">
    <location>
        <begin position="67"/>
        <end position="79"/>
    </location>
</feature>
<dbReference type="EMBL" id="JASSZA010000002">
    <property type="protein sequence ID" value="KAK2118133.1"/>
    <property type="molecule type" value="Genomic_DNA"/>
</dbReference>
<proteinExistence type="predicted"/>
<protein>
    <submittedName>
        <fullName evidence="2">Uncharacterized protein</fullName>
    </submittedName>
</protein>
<reference evidence="2 3" key="1">
    <citation type="submission" date="2023-05" db="EMBL/GenBank/DDBJ databases">
        <title>B98-5 Cell Line De Novo Hybrid Assembly: An Optical Mapping Approach.</title>
        <authorList>
            <person name="Kananen K."/>
            <person name="Auerbach J.A."/>
            <person name="Kautto E."/>
            <person name="Blachly J.S."/>
        </authorList>
    </citation>
    <scope>NUCLEOTIDE SEQUENCE [LARGE SCALE GENOMIC DNA]</scope>
    <source>
        <strain evidence="2">B95-8</strain>
        <tissue evidence="2">Cell line</tissue>
    </source>
</reference>
<name>A0ABQ9WBI8_SAGOE</name>
<organism evidence="2 3">
    <name type="scientific">Saguinus oedipus</name>
    <name type="common">Cotton-top tamarin</name>
    <name type="synonym">Oedipomidas oedipus</name>
    <dbReference type="NCBI Taxonomy" id="9490"/>
    <lineage>
        <taxon>Eukaryota</taxon>
        <taxon>Metazoa</taxon>
        <taxon>Chordata</taxon>
        <taxon>Craniata</taxon>
        <taxon>Vertebrata</taxon>
        <taxon>Euteleostomi</taxon>
        <taxon>Mammalia</taxon>
        <taxon>Eutheria</taxon>
        <taxon>Euarchontoglires</taxon>
        <taxon>Primates</taxon>
        <taxon>Haplorrhini</taxon>
        <taxon>Platyrrhini</taxon>
        <taxon>Cebidae</taxon>
        <taxon>Callitrichinae</taxon>
        <taxon>Saguinus</taxon>
    </lineage>
</organism>
<evidence type="ECO:0000313" key="3">
    <source>
        <dbReference type="Proteomes" id="UP001266305"/>
    </source>
</evidence>
<dbReference type="Proteomes" id="UP001266305">
    <property type="component" value="Unassembled WGS sequence"/>
</dbReference>
<evidence type="ECO:0000256" key="1">
    <source>
        <dbReference type="SAM" id="MobiDB-lite"/>
    </source>
</evidence>
<feature type="compositionally biased region" description="Basic and acidic residues" evidence="1">
    <location>
        <begin position="91"/>
        <end position="100"/>
    </location>
</feature>
<evidence type="ECO:0000313" key="2">
    <source>
        <dbReference type="EMBL" id="KAK2118133.1"/>
    </source>
</evidence>
<gene>
    <name evidence="2" type="ORF">P7K49_005020</name>
</gene>
<comment type="caution">
    <text evidence="2">The sequence shown here is derived from an EMBL/GenBank/DDBJ whole genome shotgun (WGS) entry which is preliminary data.</text>
</comment>
<feature type="region of interest" description="Disordered" evidence="1">
    <location>
        <begin position="67"/>
        <end position="126"/>
    </location>
</feature>
<keyword evidence="3" id="KW-1185">Reference proteome</keyword>
<sequence>MRTPKGGKGSGLRPAFSGFTGPLAVRPRRLLGLPELALTMVAWGWRQWQECRGAEARNRQAFCPHPAAPAARAGQSGAGFCHPPAPRGRARSRESGDWTPERPLPCRVPAYSSVSSPPPAWDSRLQADICRKDLQHPLPPSMEK</sequence>
<accession>A0ABQ9WBI8</accession>